<evidence type="ECO:0000256" key="1">
    <source>
        <dbReference type="SAM" id="SignalP"/>
    </source>
</evidence>
<name>A0A6I2MMN2_9FLAO</name>
<feature type="chain" id="PRO_5026287480" description="WG repeat-containing protein" evidence="1">
    <location>
        <begin position="24"/>
        <end position="454"/>
    </location>
</feature>
<comment type="caution">
    <text evidence="2">The sequence shown here is derived from an EMBL/GenBank/DDBJ whole genome shotgun (WGS) entry which is preliminary data.</text>
</comment>
<dbReference type="AlphaFoldDB" id="A0A6I2MMN2"/>
<reference evidence="2 3" key="1">
    <citation type="submission" date="2019-11" db="EMBL/GenBank/DDBJ databases">
        <title>Maribacter lutea sp. nov., a marine bacterium isolated from intertidal sand.</title>
        <authorList>
            <person name="Liu A."/>
        </authorList>
    </citation>
    <scope>NUCLEOTIDE SEQUENCE [LARGE SCALE GENOMIC DNA]</scope>
    <source>
        <strain evidence="2 3">RZ05</strain>
    </source>
</reference>
<dbReference type="EMBL" id="WKJH01000005">
    <property type="protein sequence ID" value="MRX64087.1"/>
    <property type="molecule type" value="Genomic_DNA"/>
</dbReference>
<keyword evidence="1" id="KW-0732">Signal</keyword>
<organism evidence="2 3">
    <name type="scientific">Maribacter luteus</name>
    <dbReference type="NCBI Taxonomy" id="2594478"/>
    <lineage>
        <taxon>Bacteria</taxon>
        <taxon>Pseudomonadati</taxon>
        <taxon>Bacteroidota</taxon>
        <taxon>Flavobacteriia</taxon>
        <taxon>Flavobacteriales</taxon>
        <taxon>Flavobacteriaceae</taxon>
        <taxon>Maribacter</taxon>
    </lineage>
</organism>
<keyword evidence="3" id="KW-1185">Reference proteome</keyword>
<sequence length="454" mass="52603">MTQIMIKPKVILVLFIFSSLMMAQTNEVMEATSPNNPGEVDFGEFQTKNNKYGIVKKDGTVIVPYEYDSLSGDISRNRIKAIKKNKIGLISSSNEIIIPIKYQELEFIQPHYHDFLKIRDKNKYGIINLQEKVIITNEYDDIRWHKDNFFIVTKNGKVGAIDKKGTSLMKLTKGNDIQKAIWKNRIPKYFIFKSDDKFGLVDINGNVSIPPLYFKLYYWNDYDVYNAITSENKWGVLDEKNNELLPLIYERIVIDQPDFIVVKKNNKYGVVDIKNNLLIPFEYDKLFTISSKKCGSRHVGTKDGTRELLDNKGLPLIKQLNFDNINFVDQCLFETRMNNKLGLMDMNGKIILKNKFKVIKPINSSRIIASEIKNFKLFDFKGSLLTDEEFEEIRNINSSQYLSIKKNNKYGLINFEGKLIKEPVYDKIQWKQNADNSIYGVIGIKKIKIISDGK</sequence>
<feature type="signal peptide" evidence="1">
    <location>
        <begin position="1"/>
        <end position="23"/>
    </location>
</feature>
<protein>
    <recommendedName>
        <fullName evidence="4">WG repeat-containing protein</fullName>
    </recommendedName>
</protein>
<evidence type="ECO:0000313" key="2">
    <source>
        <dbReference type="EMBL" id="MRX64087.1"/>
    </source>
</evidence>
<dbReference type="Pfam" id="PF14903">
    <property type="entry name" value="WG_beta_rep"/>
    <property type="match status" value="4"/>
</dbReference>
<accession>A0A6I2MMN2</accession>
<evidence type="ECO:0008006" key="4">
    <source>
        <dbReference type="Google" id="ProtNLM"/>
    </source>
</evidence>
<dbReference type="OrthoDB" id="5464673at2"/>
<proteinExistence type="predicted"/>
<dbReference type="PANTHER" id="PTHR37841">
    <property type="entry name" value="GLR2918 PROTEIN"/>
    <property type="match status" value="1"/>
</dbReference>
<dbReference type="Proteomes" id="UP000443153">
    <property type="component" value="Unassembled WGS sequence"/>
</dbReference>
<gene>
    <name evidence="2" type="ORF">GJ691_07880</name>
</gene>
<evidence type="ECO:0000313" key="3">
    <source>
        <dbReference type="Proteomes" id="UP000443153"/>
    </source>
</evidence>
<dbReference type="PANTHER" id="PTHR37841:SF1">
    <property type="entry name" value="DUF3298 DOMAIN-CONTAINING PROTEIN"/>
    <property type="match status" value="1"/>
</dbReference>
<dbReference type="InterPro" id="IPR032774">
    <property type="entry name" value="WG_beta_rep"/>
</dbReference>